<evidence type="ECO:0000256" key="3">
    <source>
        <dbReference type="SAM" id="SignalP"/>
    </source>
</evidence>
<feature type="region of interest" description="Disordered" evidence="2">
    <location>
        <begin position="34"/>
        <end position="76"/>
    </location>
</feature>
<dbReference type="AlphaFoldDB" id="A0A5S5CKC0"/>
<dbReference type="CDD" id="cd05829">
    <property type="entry name" value="Sortase_F"/>
    <property type="match status" value="1"/>
</dbReference>
<gene>
    <name evidence="4" type="ORF">BD833_1298</name>
</gene>
<keyword evidence="3" id="KW-0732">Signal</keyword>
<feature type="chain" id="PRO_5038993165" evidence="3">
    <location>
        <begin position="22"/>
        <end position="222"/>
    </location>
</feature>
<comment type="caution">
    <text evidence="4">The sequence shown here is derived from an EMBL/GenBank/DDBJ whole genome shotgun (WGS) entry which is preliminary data.</text>
</comment>
<evidence type="ECO:0000313" key="4">
    <source>
        <dbReference type="EMBL" id="TYP80641.1"/>
    </source>
</evidence>
<evidence type="ECO:0000313" key="5">
    <source>
        <dbReference type="Proteomes" id="UP000322499"/>
    </source>
</evidence>
<proteinExistence type="predicted"/>
<dbReference type="InterPro" id="IPR005754">
    <property type="entry name" value="Sortase"/>
</dbReference>
<dbReference type="SUPFAM" id="SSF63817">
    <property type="entry name" value="Sortase"/>
    <property type="match status" value="1"/>
</dbReference>
<dbReference type="InterPro" id="IPR023365">
    <property type="entry name" value="Sortase_dom-sf"/>
</dbReference>
<evidence type="ECO:0000256" key="2">
    <source>
        <dbReference type="SAM" id="MobiDB-lite"/>
    </source>
</evidence>
<evidence type="ECO:0000256" key="1">
    <source>
        <dbReference type="ARBA" id="ARBA00022801"/>
    </source>
</evidence>
<dbReference type="RefSeq" id="WP_166535373.1">
    <property type="nucleotide sequence ID" value="NZ_VNHW01000029.1"/>
</dbReference>
<accession>A0A5S5CKC0</accession>
<dbReference type="GO" id="GO:0016787">
    <property type="term" value="F:hydrolase activity"/>
    <property type="evidence" value="ECO:0007669"/>
    <property type="project" value="UniProtKB-KW"/>
</dbReference>
<dbReference type="Gene3D" id="2.40.260.10">
    <property type="entry name" value="Sortase"/>
    <property type="match status" value="1"/>
</dbReference>
<organism evidence="4 5">
    <name type="scientific">Blastococcus xanthinilyticus</name>
    <dbReference type="NCBI Taxonomy" id="1564164"/>
    <lineage>
        <taxon>Bacteria</taxon>
        <taxon>Bacillati</taxon>
        <taxon>Actinomycetota</taxon>
        <taxon>Actinomycetes</taxon>
        <taxon>Geodermatophilales</taxon>
        <taxon>Geodermatophilaceae</taxon>
        <taxon>Blastococcus</taxon>
    </lineage>
</organism>
<dbReference type="EMBL" id="VNHW01000029">
    <property type="protein sequence ID" value="TYP80641.1"/>
    <property type="molecule type" value="Genomic_DNA"/>
</dbReference>
<name>A0A5S5CKC0_9ACTN</name>
<keyword evidence="5" id="KW-1185">Reference proteome</keyword>
<reference evidence="4 5" key="1">
    <citation type="submission" date="2019-07" db="EMBL/GenBank/DDBJ databases">
        <title>Genomic Encyclopedia of Archaeal and Bacterial Type Strains, Phase II (KMG-II): from individual species to whole genera.</title>
        <authorList>
            <person name="Goeker M."/>
        </authorList>
    </citation>
    <scope>NUCLEOTIDE SEQUENCE [LARGE SCALE GENOMIC DNA]</scope>
    <source>
        <strain evidence="4 5">DSM 46842</strain>
    </source>
</reference>
<protein>
    <submittedName>
        <fullName evidence="4">Sortase family protein</fullName>
    </submittedName>
</protein>
<dbReference type="Proteomes" id="UP000322499">
    <property type="component" value="Unassembled WGS sequence"/>
</dbReference>
<sequence>MRPAAAAVAVGLALAVGAPTAWVVTRPDAAAGPSLEQALPAPAVPPTALPERADPPSVGVRDASPAAEPGSPPPVRVELPGLGAGAPLDAVGVTDDGQMALPEDVGRVGWYRFGPRPGEAGNAVLAGHVDDAEQGAGALFRLREIAPGDEVTVTDDAGITTRWRVVSRELLHKETLPVETLFARAGPPRLVLITCGGPFLPEYRSYRDNVVVVAEPVVGSAP</sequence>
<dbReference type="Pfam" id="PF04203">
    <property type="entry name" value="Sortase"/>
    <property type="match status" value="1"/>
</dbReference>
<feature type="signal peptide" evidence="3">
    <location>
        <begin position="1"/>
        <end position="21"/>
    </location>
</feature>
<keyword evidence="1" id="KW-0378">Hydrolase</keyword>
<dbReference type="InterPro" id="IPR042001">
    <property type="entry name" value="Sortase_F"/>
</dbReference>